<evidence type="ECO:0000256" key="4">
    <source>
        <dbReference type="ARBA" id="ARBA00022723"/>
    </source>
</evidence>
<sequence>MMETSHEKWMQLAVEQAYKAQEKEEVPIGCVIVHDGTVIGAGYNQRETKQQSAAHAELIAIQQACEYIGSWRLENCTLYVTLEPCPMCAGAIVQSRIPHVVFGAADPKAGCAGTLMNLLEEERFNHRAEVTHGILDEVCSNLLTNFFRQIRKNKKNKRHKMFNQE</sequence>
<dbReference type="AlphaFoldDB" id="A0A1G8LNB8"/>
<organism evidence="10 11">
    <name type="scientific">Alteribacillus bidgolensis</name>
    <dbReference type="NCBI Taxonomy" id="930129"/>
    <lineage>
        <taxon>Bacteria</taxon>
        <taxon>Bacillati</taxon>
        <taxon>Bacillota</taxon>
        <taxon>Bacilli</taxon>
        <taxon>Bacillales</taxon>
        <taxon>Bacillaceae</taxon>
        <taxon>Alteribacillus</taxon>
    </lineage>
</organism>
<dbReference type="InterPro" id="IPR002125">
    <property type="entry name" value="CMP_dCMP_dom"/>
</dbReference>
<keyword evidence="11" id="KW-1185">Reference proteome</keyword>
<dbReference type="PROSITE" id="PS51747">
    <property type="entry name" value="CYT_DCMP_DEAMINASES_2"/>
    <property type="match status" value="1"/>
</dbReference>
<reference evidence="10 11" key="1">
    <citation type="submission" date="2016-10" db="EMBL/GenBank/DDBJ databases">
        <authorList>
            <person name="de Groot N.N."/>
        </authorList>
    </citation>
    <scope>NUCLEOTIDE SEQUENCE [LARGE SCALE GENOMIC DNA]</scope>
    <source>
        <strain evidence="11">P4B,CCM 7963,CECT 7998,DSM 25260,IBRC-M 10614,KCTC 13821</strain>
    </source>
</reference>
<feature type="domain" description="CMP/dCMP-type deaminase" evidence="9">
    <location>
        <begin position="4"/>
        <end position="122"/>
    </location>
</feature>
<evidence type="ECO:0000259" key="9">
    <source>
        <dbReference type="PROSITE" id="PS51747"/>
    </source>
</evidence>
<comment type="cofactor">
    <cofactor evidence="8">
        <name>Zn(2+)</name>
        <dbReference type="ChEBI" id="CHEBI:29105"/>
    </cofactor>
    <text evidence="8">Binds 1 zinc ion per subunit.</text>
</comment>
<feature type="active site" description="Proton donor" evidence="8">
    <location>
        <position position="57"/>
    </location>
</feature>
<dbReference type="InterPro" id="IPR058535">
    <property type="entry name" value="MafB19-deam"/>
</dbReference>
<feature type="binding site" evidence="8">
    <location>
        <position position="85"/>
    </location>
    <ligand>
        <name>Zn(2+)</name>
        <dbReference type="ChEBI" id="CHEBI:29105"/>
        <note>catalytic</note>
    </ligand>
</feature>
<dbReference type="GO" id="GO:0052717">
    <property type="term" value="F:tRNA-specific adenosine-34 deaminase activity"/>
    <property type="evidence" value="ECO:0007669"/>
    <property type="project" value="UniProtKB-UniRule"/>
</dbReference>
<keyword evidence="6 8" id="KW-0862">Zinc</keyword>
<comment type="subunit">
    <text evidence="2 8">Homodimer.</text>
</comment>
<evidence type="ECO:0000256" key="8">
    <source>
        <dbReference type="HAMAP-Rule" id="MF_00972"/>
    </source>
</evidence>
<comment type="function">
    <text evidence="8">Catalyzes the deamination of adenosine to inosine at the wobble position 34 of tRNA(Arg2).</text>
</comment>
<gene>
    <name evidence="8" type="primary">tadA</name>
    <name evidence="10" type="ORF">SAMN05216352_1099</name>
</gene>
<keyword evidence="3 8" id="KW-0819">tRNA processing</keyword>
<evidence type="ECO:0000313" key="10">
    <source>
        <dbReference type="EMBL" id="SDI57209.1"/>
    </source>
</evidence>
<dbReference type="PANTHER" id="PTHR11079">
    <property type="entry name" value="CYTOSINE DEAMINASE FAMILY MEMBER"/>
    <property type="match status" value="1"/>
</dbReference>
<evidence type="ECO:0000256" key="5">
    <source>
        <dbReference type="ARBA" id="ARBA00022801"/>
    </source>
</evidence>
<protein>
    <recommendedName>
        <fullName evidence="8">tRNA-specific adenosine deaminase</fullName>
        <ecNumber evidence="8">3.5.4.33</ecNumber>
    </recommendedName>
</protein>
<comment type="catalytic activity">
    <reaction evidence="7 8">
        <text>adenosine(34) in tRNA + H2O + H(+) = inosine(34) in tRNA + NH4(+)</text>
        <dbReference type="Rhea" id="RHEA:43168"/>
        <dbReference type="Rhea" id="RHEA-COMP:10373"/>
        <dbReference type="Rhea" id="RHEA-COMP:10374"/>
        <dbReference type="ChEBI" id="CHEBI:15377"/>
        <dbReference type="ChEBI" id="CHEBI:15378"/>
        <dbReference type="ChEBI" id="CHEBI:28938"/>
        <dbReference type="ChEBI" id="CHEBI:74411"/>
        <dbReference type="ChEBI" id="CHEBI:82852"/>
        <dbReference type="EC" id="3.5.4.33"/>
    </reaction>
</comment>
<evidence type="ECO:0000256" key="7">
    <source>
        <dbReference type="ARBA" id="ARBA00048045"/>
    </source>
</evidence>
<dbReference type="CDD" id="cd01285">
    <property type="entry name" value="nucleoside_deaminase"/>
    <property type="match status" value="1"/>
</dbReference>
<keyword evidence="5 8" id="KW-0378">Hydrolase</keyword>
<dbReference type="HAMAP" id="MF_00972">
    <property type="entry name" value="tRNA_aden_deaminase"/>
    <property type="match status" value="1"/>
</dbReference>
<comment type="similarity">
    <text evidence="1">Belongs to the cytidine and deoxycytidylate deaminase family. ADAT2 subfamily.</text>
</comment>
<feature type="binding site" evidence="8">
    <location>
        <position position="88"/>
    </location>
    <ligand>
        <name>Zn(2+)</name>
        <dbReference type="ChEBI" id="CHEBI:29105"/>
        <note>catalytic</note>
    </ligand>
</feature>
<dbReference type="STRING" id="930129.SAMN05216352_1099"/>
<dbReference type="InterPro" id="IPR016193">
    <property type="entry name" value="Cytidine_deaminase-like"/>
</dbReference>
<dbReference type="Gene3D" id="3.40.140.10">
    <property type="entry name" value="Cytidine Deaminase, domain 2"/>
    <property type="match status" value="1"/>
</dbReference>
<dbReference type="RefSeq" id="WP_425427995.1">
    <property type="nucleotide sequence ID" value="NZ_FNDU01000009.1"/>
</dbReference>
<proteinExistence type="inferred from homology"/>
<evidence type="ECO:0000256" key="2">
    <source>
        <dbReference type="ARBA" id="ARBA00011738"/>
    </source>
</evidence>
<dbReference type="PROSITE" id="PS00903">
    <property type="entry name" value="CYT_DCMP_DEAMINASES_1"/>
    <property type="match status" value="1"/>
</dbReference>
<dbReference type="FunFam" id="3.40.140.10:FF:000005">
    <property type="entry name" value="tRNA-specific adenosine deaminase"/>
    <property type="match status" value="1"/>
</dbReference>
<dbReference type="NCBIfam" id="NF008113">
    <property type="entry name" value="PRK10860.1"/>
    <property type="match status" value="1"/>
</dbReference>
<evidence type="ECO:0000256" key="3">
    <source>
        <dbReference type="ARBA" id="ARBA00022694"/>
    </source>
</evidence>
<evidence type="ECO:0000256" key="1">
    <source>
        <dbReference type="ARBA" id="ARBA00010669"/>
    </source>
</evidence>
<evidence type="ECO:0000256" key="6">
    <source>
        <dbReference type="ARBA" id="ARBA00022833"/>
    </source>
</evidence>
<dbReference type="SUPFAM" id="SSF53927">
    <property type="entry name" value="Cytidine deaminase-like"/>
    <property type="match status" value="1"/>
</dbReference>
<dbReference type="GO" id="GO:0002100">
    <property type="term" value="P:tRNA wobble adenosine to inosine editing"/>
    <property type="evidence" value="ECO:0007669"/>
    <property type="project" value="UniProtKB-UniRule"/>
</dbReference>
<name>A0A1G8LNB8_9BACI</name>
<dbReference type="InterPro" id="IPR016192">
    <property type="entry name" value="APOBEC/CMP_deaminase_Zn-bd"/>
</dbReference>
<dbReference type="EC" id="3.5.4.33" evidence="8"/>
<dbReference type="GO" id="GO:0008270">
    <property type="term" value="F:zinc ion binding"/>
    <property type="evidence" value="ECO:0007669"/>
    <property type="project" value="UniProtKB-UniRule"/>
</dbReference>
<dbReference type="Proteomes" id="UP000199017">
    <property type="component" value="Unassembled WGS sequence"/>
</dbReference>
<feature type="binding site" evidence="8">
    <location>
        <position position="55"/>
    </location>
    <ligand>
        <name>Zn(2+)</name>
        <dbReference type="ChEBI" id="CHEBI:29105"/>
        <note>catalytic</note>
    </ligand>
</feature>
<accession>A0A1G8LNB8</accession>
<evidence type="ECO:0000313" key="11">
    <source>
        <dbReference type="Proteomes" id="UP000199017"/>
    </source>
</evidence>
<keyword evidence="4 8" id="KW-0479">Metal-binding</keyword>
<dbReference type="EMBL" id="FNDU01000009">
    <property type="protein sequence ID" value="SDI57209.1"/>
    <property type="molecule type" value="Genomic_DNA"/>
</dbReference>
<dbReference type="InterPro" id="IPR028883">
    <property type="entry name" value="tRNA_aden_deaminase"/>
</dbReference>
<dbReference type="Pfam" id="PF14437">
    <property type="entry name" value="MafB19-deam"/>
    <property type="match status" value="1"/>
</dbReference>
<dbReference type="PANTHER" id="PTHR11079:SF202">
    <property type="entry name" value="TRNA-SPECIFIC ADENOSINE DEAMINASE"/>
    <property type="match status" value="1"/>
</dbReference>